<evidence type="ECO:0000313" key="7">
    <source>
        <dbReference type="Proteomes" id="UP000309215"/>
    </source>
</evidence>
<keyword evidence="2 5" id="KW-0812">Transmembrane</keyword>
<dbReference type="AlphaFoldDB" id="A0A4V5PNB5"/>
<dbReference type="Pfam" id="PF01040">
    <property type="entry name" value="UbiA"/>
    <property type="match status" value="1"/>
</dbReference>
<comment type="subcellular location">
    <subcellularLocation>
        <location evidence="1">Membrane</location>
        <topology evidence="1">Multi-pass membrane protein</topology>
    </subcellularLocation>
</comment>
<feature type="transmembrane region" description="Helical" evidence="5">
    <location>
        <begin position="281"/>
        <end position="301"/>
    </location>
</feature>
<evidence type="ECO:0000256" key="1">
    <source>
        <dbReference type="ARBA" id="ARBA00004141"/>
    </source>
</evidence>
<name>A0A4V5PNB5_9BACT</name>
<organism evidence="6 7">
    <name type="scientific">Polyangium fumosum</name>
    <dbReference type="NCBI Taxonomy" id="889272"/>
    <lineage>
        <taxon>Bacteria</taxon>
        <taxon>Pseudomonadati</taxon>
        <taxon>Myxococcota</taxon>
        <taxon>Polyangia</taxon>
        <taxon>Polyangiales</taxon>
        <taxon>Polyangiaceae</taxon>
        <taxon>Polyangium</taxon>
    </lineage>
</organism>
<keyword evidence="7" id="KW-1185">Reference proteome</keyword>
<evidence type="ECO:0008006" key="8">
    <source>
        <dbReference type="Google" id="ProtNLM"/>
    </source>
</evidence>
<sequence length="312" mass="34101">MLKGAAMSEAALAPASSALADALAIARYHIVLVAMTACVVFGWLMTGRYLPLVALVVGLDWFLINLMNRITDIDEDLKNGIRGTERVARRKRLLTVGSVLLMGGSFVATHLVWPGLTPFRLAVQVIGLAYNYNIVPTPRGFSRLKEIYFFKNFGSSVLFVLTCFVYPLVTSSGARVMPWSGVVCLALFFVPFELTYEILYDMRDLEGDRQEGIPTYPVVHGPHRARQIIDGLLVGAAGILVAGIVSGAIGVREGLMLAAPATQLAFYRPRYRRGLTSHDCIVLTHLGTAQLVLYLVGTAIWQRAGMPANVFL</sequence>
<dbReference type="EMBL" id="SSMQ01000055">
    <property type="protein sequence ID" value="TKC99561.1"/>
    <property type="molecule type" value="Genomic_DNA"/>
</dbReference>
<keyword evidence="3 5" id="KW-1133">Transmembrane helix</keyword>
<keyword evidence="4 5" id="KW-0472">Membrane</keyword>
<feature type="transmembrane region" description="Helical" evidence="5">
    <location>
        <begin position="179"/>
        <end position="199"/>
    </location>
</feature>
<feature type="transmembrane region" description="Helical" evidence="5">
    <location>
        <begin position="232"/>
        <end position="251"/>
    </location>
</feature>
<dbReference type="GO" id="GO:0016020">
    <property type="term" value="C:membrane"/>
    <property type="evidence" value="ECO:0007669"/>
    <property type="project" value="UniProtKB-SubCell"/>
</dbReference>
<dbReference type="OrthoDB" id="594242at2"/>
<evidence type="ECO:0000256" key="5">
    <source>
        <dbReference type="SAM" id="Phobius"/>
    </source>
</evidence>
<accession>A0A4V5PNB5</accession>
<dbReference type="GO" id="GO:0016765">
    <property type="term" value="F:transferase activity, transferring alkyl or aryl (other than methyl) groups"/>
    <property type="evidence" value="ECO:0007669"/>
    <property type="project" value="InterPro"/>
</dbReference>
<feature type="transmembrane region" description="Helical" evidence="5">
    <location>
        <begin position="93"/>
        <end position="113"/>
    </location>
</feature>
<feature type="transmembrane region" description="Helical" evidence="5">
    <location>
        <begin position="147"/>
        <end position="167"/>
    </location>
</feature>
<evidence type="ECO:0000256" key="4">
    <source>
        <dbReference type="ARBA" id="ARBA00023136"/>
    </source>
</evidence>
<evidence type="ECO:0000256" key="2">
    <source>
        <dbReference type="ARBA" id="ARBA00022692"/>
    </source>
</evidence>
<feature type="transmembrane region" description="Helical" evidence="5">
    <location>
        <begin position="30"/>
        <end position="63"/>
    </location>
</feature>
<protein>
    <recommendedName>
        <fullName evidence="8">Prenyltransferase</fullName>
    </recommendedName>
</protein>
<reference evidence="6 7" key="1">
    <citation type="submission" date="2019-04" db="EMBL/GenBank/DDBJ databases">
        <authorList>
            <person name="Li Y."/>
            <person name="Wang J."/>
        </authorList>
    </citation>
    <scope>NUCLEOTIDE SEQUENCE [LARGE SCALE GENOMIC DNA]</scope>
    <source>
        <strain evidence="6 7">DSM 14668</strain>
    </source>
</reference>
<dbReference type="InterPro" id="IPR000537">
    <property type="entry name" value="UbiA_prenyltransferase"/>
</dbReference>
<gene>
    <name evidence="6" type="ORF">E8A74_37305</name>
</gene>
<comment type="caution">
    <text evidence="6">The sequence shown here is derived from an EMBL/GenBank/DDBJ whole genome shotgun (WGS) entry which is preliminary data.</text>
</comment>
<proteinExistence type="predicted"/>
<dbReference type="Gene3D" id="1.20.120.1780">
    <property type="entry name" value="UbiA prenyltransferase"/>
    <property type="match status" value="1"/>
</dbReference>
<dbReference type="Proteomes" id="UP000309215">
    <property type="component" value="Unassembled WGS sequence"/>
</dbReference>
<evidence type="ECO:0000256" key="3">
    <source>
        <dbReference type="ARBA" id="ARBA00022989"/>
    </source>
</evidence>
<evidence type="ECO:0000313" key="6">
    <source>
        <dbReference type="EMBL" id="TKC99561.1"/>
    </source>
</evidence>